<feature type="transmembrane region" description="Helical" evidence="9">
    <location>
        <begin position="6"/>
        <end position="28"/>
    </location>
</feature>
<keyword evidence="7 9" id="KW-0472">Membrane</keyword>
<dbReference type="PANTHER" id="PTHR34702">
    <property type="entry name" value="NA(+)/H(+) ANTIPORTER SUBUNIT F1"/>
    <property type="match status" value="1"/>
</dbReference>
<feature type="transmembrane region" description="Helical" evidence="9">
    <location>
        <begin position="40"/>
        <end position="59"/>
    </location>
</feature>
<keyword evidence="11" id="KW-1185">Reference proteome</keyword>
<evidence type="ECO:0000313" key="10">
    <source>
        <dbReference type="EMBL" id="MDJ1640068.1"/>
    </source>
</evidence>
<feature type="region of interest" description="Disordered" evidence="8">
    <location>
        <begin position="98"/>
        <end position="136"/>
    </location>
</feature>
<comment type="similarity">
    <text evidence="2">Belongs to the CPA3 antiporters (TC 2.A.63) subunit F family.</text>
</comment>
<keyword evidence="6 9" id="KW-1133">Transmembrane helix</keyword>
<evidence type="ECO:0000313" key="11">
    <source>
        <dbReference type="Proteomes" id="UP001237194"/>
    </source>
</evidence>
<gene>
    <name evidence="10" type="ORF">P5W92_06555</name>
</gene>
<feature type="compositionally biased region" description="Low complexity" evidence="8">
    <location>
        <begin position="98"/>
        <end position="130"/>
    </location>
</feature>
<evidence type="ECO:0000256" key="3">
    <source>
        <dbReference type="ARBA" id="ARBA00022448"/>
    </source>
</evidence>
<dbReference type="Proteomes" id="UP001237194">
    <property type="component" value="Unassembled WGS sequence"/>
</dbReference>
<dbReference type="Pfam" id="PF04066">
    <property type="entry name" value="MrpF_PhaF"/>
    <property type="match status" value="1"/>
</dbReference>
<name>A0ABT7D3E5_9ACTN</name>
<evidence type="ECO:0000256" key="2">
    <source>
        <dbReference type="ARBA" id="ARBA00009212"/>
    </source>
</evidence>
<organism evidence="10 11">
    <name type="scientific">Streptomyces pakalii</name>
    <dbReference type="NCBI Taxonomy" id="3036494"/>
    <lineage>
        <taxon>Bacteria</taxon>
        <taxon>Bacillati</taxon>
        <taxon>Actinomycetota</taxon>
        <taxon>Actinomycetes</taxon>
        <taxon>Kitasatosporales</taxon>
        <taxon>Streptomycetaceae</taxon>
        <taxon>Streptomyces</taxon>
    </lineage>
</organism>
<dbReference type="EMBL" id="JARWAF010000002">
    <property type="protein sequence ID" value="MDJ1640068.1"/>
    <property type="molecule type" value="Genomic_DNA"/>
</dbReference>
<dbReference type="RefSeq" id="WP_283892023.1">
    <property type="nucleotide sequence ID" value="NZ_JARWAF010000002.1"/>
</dbReference>
<keyword evidence="5 9" id="KW-0812">Transmembrane</keyword>
<evidence type="ECO:0000256" key="4">
    <source>
        <dbReference type="ARBA" id="ARBA00022475"/>
    </source>
</evidence>
<dbReference type="PANTHER" id="PTHR34702:SF1">
    <property type="entry name" value="NA(+)_H(+) ANTIPORTER SUBUNIT F"/>
    <property type="match status" value="1"/>
</dbReference>
<evidence type="ECO:0000256" key="6">
    <source>
        <dbReference type="ARBA" id="ARBA00022989"/>
    </source>
</evidence>
<accession>A0ABT7D3E5</accession>
<keyword evidence="3" id="KW-0813">Transport</keyword>
<proteinExistence type="inferred from homology"/>
<comment type="subcellular location">
    <subcellularLocation>
        <location evidence="1">Cell membrane</location>
        <topology evidence="1">Multi-pass membrane protein</topology>
    </subcellularLocation>
</comment>
<dbReference type="InterPro" id="IPR007208">
    <property type="entry name" value="MrpF/PhaF-like"/>
</dbReference>
<comment type="caution">
    <text evidence="10">The sequence shown here is derived from an EMBL/GenBank/DDBJ whole genome shotgun (WGS) entry which is preliminary data.</text>
</comment>
<keyword evidence="4" id="KW-1003">Cell membrane</keyword>
<evidence type="ECO:0000256" key="9">
    <source>
        <dbReference type="SAM" id="Phobius"/>
    </source>
</evidence>
<feature type="transmembrane region" description="Helical" evidence="9">
    <location>
        <begin position="65"/>
        <end position="85"/>
    </location>
</feature>
<sequence>MSVFEQIDRVLLTAAIVLVLAAGLLLMVRIWRGPSMLDRAISLDVIAALIIAGLGAKSAVALDSFYFPIMLVLAFLGFTGSVGIARFIAVRDRPQAVTATAPSPAAAPGTGSRPGADTGSDAGSDAGPGATKEDPK</sequence>
<protein>
    <submittedName>
        <fullName evidence="10">Monovalent cation/H+ antiporter complex subunit F</fullName>
    </submittedName>
</protein>
<evidence type="ECO:0000256" key="7">
    <source>
        <dbReference type="ARBA" id="ARBA00023136"/>
    </source>
</evidence>
<evidence type="ECO:0000256" key="5">
    <source>
        <dbReference type="ARBA" id="ARBA00022692"/>
    </source>
</evidence>
<evidence type="ECO:0000256" key="8">
    <source>
        <dbReference type="SAM" id="MobiDB-lite"/>
    </source>
</evidence>
<reference evidence="10 11" key="1">
    <citation type="submission" date="2023-04" db="EMBL/GenBank/DDBJ databases">
        <title>A novel species of the genus Streptomyces: Streptomyces pakalii sp. nov. isolated from a Mexican soil jungle.</title>
        <authorList>
            <person name="Chavez-Hernandez M.A."/>
            <person name="Ortiz-Alvarez J."/>
            <person name="Villa-Tanaca L."/>
            <person name="Hernandez-Rodriguez C."/>
        </authorList>
    </citation>
    <scope>NUCLEOTIDE SEQUENCE [LARGE SCALE GENOMIC DNA]</scope>
    <source>
        <strain evidence="10 11">ENCB-J15</strain>
    </source>
</reference>
<evidence type="ECO:0000256" key="1">
    <source>
        <dbReference type="ARBA" id="ARBA00004651"/>
    </source>
</evidence>